<dbReference type="Proteomes" id="UP000275579">
    <property type="component" value="Chromosome"/>
</dbReference>
<sequence>MNRRITLAAALTLTAGLTLAGCGGDSAPKIEVTGAYMPQPVTEQMAGAYFTVKNNGDVADKLTSVTTNLAKDISIHKTTGSKMERVKSLTVPANGTLRLSHGGNHLMFMGLKHKPTKDDVVTVTLHFATADPVRVAVPVKAADYQPKH</sequence>
<dbReference type="InterPro" id="IPR036182">
    <property type="entry name" value="PCuAC_sf"/>
</dbReference>
<protein>
    <submittedName>
        <fullName evidence="2">Copper resistance protein CopZ</fullName>
    </submittedName>
</protein>
<dbReference type="InterPro" id="IPR007410">
    <property type="entry name" value="LpqE-like"/>
</dbReference>
<feature type="signal peptide" evidence="1">
    <location>
        <begin position="1"/>
        <end position="20"/>
    </location>
</feature>
<evidence type="ECO:0000313" key="2">
    <source>
        <dbReference type="EMBL" id="AZS73066.1"/>
    </source>
</evidence>
<accession>A0A3Q9KBH9</accession>
<dbReference type="AlphaFoldDB" id="A0A3Q9KBH9"/>
<gene>
    <name evidence="2" type="ORF">DDE74_20730</name>
</gene>
<dbReference type="Gene3D" id="2.60.40.1890">
    <property type="entry name" value="PCu(A)C copper chaperone"/>
    <property type="match status" value="1"/>
</dbReference>
<dbReference type="RefSeq" id="WP_127152112.1">
    <property type="nucleotide sequence ID" value="NZ_CP029042.1"/>
</dbReference>
<feature type="chain" id="PRO_5039695195" evidence="1">
    <location>
        <begin position="21"/>
        <end position="148"/>
    </location>
</feature>
<dbReference type="SUPFAM" id="SSF110087">
    <property type="entry name" value="DR1885-like metal-binding protein"/>
    <property type="match status" value="1"/>
</dbReference>
<dbReference type="InterPro" id="IPR058248">
    <property type="entry name" value="Lxx211020-like"/>
</dbReference>
<dbReference type="EMBL" id="CP029042">
    <property type="protein sequence ID" value="AZS73066.1"/>
    <property type="molecule type" value="Genomic_DNA"/>
</dbReference>
<dbReference type="PROSITE" id="PS51257">
    <property type="entry name" value="PROKAR_LIPOPROTEIN"/>
    <property type="match status" value="1"/>
</dbReference>
<organism evidence="2 3">
    <name type="scientific">Streptomyces lydicus</name>
    <dbReference type="NCBI Taxonomy" id="47763"/>
    <lineage>
        <taxon>Bacteria</taxon>
        <taxon>Bacillati</taxon>
        <taxon>Actinomycetota</taxon>
        <taxon>Actinomycetes</taxon>
        <taxon>Kitasatosporales</taxon>
        <taxon>Streptomycetaceae</taxon>
        <taxon>Streptomyces</taxon>
    </lineage>
</organism>
<reference evidence="2 3" key="1">
    <citation type="submission" date="2018-04" db="EMBL/GenBank/DDBJ databases">
        <title>Complete genome sequences of Streptomyces lydicus strain WYEC and characterization of antagonistic properties of biological control agents.</title>
        <authorList>
            <person name="Mariita R.M."/>
            <person name="Sello J.K."/>
        </authorList>
    </citation>
    <scope>NUCLEOTIDE SEQUENCE [LARGE SCALE GENOMIC DNA]</scope>
    <source>
        <strain evidence="2 3">WYEC 108</strain>
    </source>
</reference>
<evidence type="ECO:0000313" key="3">
    <source>
        <dbReference type="Proteomes" id="UP000275579"/>
    </source>
</evidence>
<evidence type="ECO:0000256" key="1">
    <source>
        <dbReference type="SAM" id="SignalP"/>
    </source>
</evidence>
<dbReference type="Pfam" id="PF04314">
    <property type="entry name" value="PCuAC"/>
    <property type="match status" value="1"/>
</dbReference>
<proteinExistence type="predicted"/>
<name>A0A3Q9KBH9_9ACTN</name>
<keyword evidence="1" id="KW-0732">Signal</keyword>
<dbReference type="PANTHER" id="PTHR36302">
    <property type="entry name" value="BLR7088 PROTEIN"/>
    <property type="match status" value="1"/>
</dbReference>
<dbReference type="PANTHER" id="PTHR36302:SF1">
    <property type="entry name" value="COPPER CHAPERONE PCU(A)C"/>
    <property type="match status" value="1"/>
</dbReference>